<proteinExistence type="predicted"/>
<comment type="caution">
    <text evidence="2">The sequence shown here is derived from an EMBL/GenBank/DDBJ whole genome shotgun (WGS) entry which is preliminary data.</text>
</comment>
<reference evidence="2 3" key="1">
    <citation type="journal article" date="2023" name="Mol. Biol. Evol.">
        <title>Genomics of Secondarily Temperate Adaptation in the Only Non-Antarctic Icefish.</title>
        <authorList>
            <person name="Rivera-Colon A.G."/>
            <person name="Rayamajhi N."/>
            <person name="Minhas B.F."/>
            <person name="Madrigal G."/>
            <person name="Bilyk K.T."/>
            <person name="Yoon V."/>
            <person name="Hune M."/>
            <person name="Gregory S."/>
            <person name="Cheng C.H.C."/>
            <person name="Catchen J.M."/>
        </authorList>
    </citation>
    <scope>NUCLEOTIDE SEQUENCE [LARGE SCALE GENOMIC DNA]</scope>
    <source>
        <strain evidence="2">JC2023a</strain>
    </source>
</reference>
<accession>A0AAN8BBU7</accession>
<name>A0AAN8BBU7_9TELE</name>
<evidence type="ECO:0000313" key="2">
    <source>
        <dbReference type="EMBL" id="KAK5882001.1"/>
    </source>
</evidence>
<feature type="compositionally biased region" description="Basic and acidic residues" evidence="1">
    <location>
        <begin position="33"/>
        <end position="42"/>
    </location>
</feature>
<protein>
    <submittedName>
        <fullName evidence="2">Uncharacterized protein</fullName>
    </submittedName>
</protein>
<feature type="compositionally biased region" description="Gly residues" evidence="1">
    <location>
        <begin position="141"/>
        <end position="152"/>
    </location>
</feature>
<evidence type="ECO:0000256" key="1">
    <source>
        <dbReference type="SAM" id="MobiDB-lite"/>
    </source>
</evidence>
<dbReference type="AlphaFoldDB" id="A0AAN8BBU7"/>
<keyword evidence="3" id="KW-1185">Reference proteome</keyword>
<gene>
    <name evidence="2" type="ORF">CesoFtcFv8_020636</name>
</gene>
<organism evidence="2 3">
    <name type="scientific">Champsocephalus esox</name>
    <name type="common">pike icefish</name>
    <dbReference type="NCBI Taxonomy" id="159716"/>
    <lineage>
        <taxon>Eukaryota</taxon>
        <taxon>Metazoa</taxon>
        <taxon>Chordata</taxon>
        <taxon>Craniata</taxon>
        <taxon>Vertebrata</taxon>
        <taxon>Euteleostomi</taxon>
        <taxon>Actinopterygii</taxon>
        <taxon>Neopterygii</taxon>
        <taxon>Teleostei</taxon>
        <taxon>Neoteleostei</taxon>
        <taxon>Acanthomorphata</taxon>
        <taxon>Eupercaria</taxon>
        <taxon>Perciformes</taxon>
        <taxon>Notothenioidei</taxon>
        <taxon>Channichthyidae</taxon>
        <taxon>Champsocephalus</taxon>
    </lineage>
</organism>
<evidence type="ECO:0000313" key="3">
    <source>
        <dbReference type="Proteomes" id="UP001335648"/>
    </source>
</evidence>
<feature type="region of interest" description="Disordered" evidence="1">
    <location>
        <begin position="1"/>
        <end position="152"/>
    </location>
</feature>
<dbReference type="Proteomes" id="UP001335648">
    <property type="component" value="Unassembled WGS sequence"/>
</dbReference>
<feature type="compositionally biased region" description="Basic residues" evidence="1">
    <location>
        <begin position="1"/>
        <end position="12"/>
    </location>
</feature>
<sequence length="152" mass="15847">MSRRKQGKPQHLSKRDFSPAEPLSAAVILSEELSERSSEHSESSSANGHPPLGTSVGRLSRLGHGPPQPPLSGAGPADLRPVPSHLPPGRHPALHRAQEEAMPRTTLSPRGSGAGQAPLALPRPGPHPVARIWLPAQPEARGGGGPGHAGRR</sequence>
<dbReference type="EMBL" id="JAULUE010002062">
    <property type="protein sequence ID" value="KAK5882001.1"/>
    <property type="molecule type" value="Genomic_DNA"/>
</dbReference>